<organism evidence="7 8">
    <name type="scientific">Thiospirochaeta perfilievii</name>
    <dbReference type="NCBI Taxonomy" id="252967"/>
    <lineage>
        <taxon>Bacteria</taxon>
        <taxon>Pseudomonadati</taxon>
        <taxon>Spirochaetota</taxon>
        <taxon>Spirochaetia</taxon>
        <taxon>Spirochaetales</taxon>
        <taxon>Spirochaetaceae</taxon>
        <taxon>Thiospirochaeta</taxon>
    </lineage>
</organism>
<accession>A0A5C1Q839</accession>
<dbReference type="AlphaFoldDB" id="A0A5C1Q839"/>
<keyword evidence="4" id="KW-0547">Nucleotide-binding</keyword>
<dbReference type="KEGG" id="sper:EW093_00160"/>
<evidence type="ECO:0000256" key="2">
    <source>
        <dbReference type="ARBA" id="ARBA00022448"/>
    </source>
</evidence>
<keyword evidence="2" id="KW-0813">Transport</keyword>
<keyword evidence="5 7" id="KW-0067">ATP-binding</keyword>
<dbReference type="Proteomes" id="UP000323824">
    <property type="component" value="Chromosome"/>
</dbReference>
<evidence type="ECO:0000256" key="3">
    <source>
        <dbReference type="ARBA" id="ARBA00022458"/>
    </source>
</evidence>
<dbReference type="GO" id="GO:0016887">
    <property type="term" value="F:ATP hydrolysis activity"/>
    <property type="evidence" value="ECO:0007669"/>
    <property type="project" value="InterPro"/>
</dbReference>
<keyword evidence="8" id="KW-1185">Reference proteome</keyword>
<protein>
    <submittedName>
        <fullName evidence="7">ABC transporter ATP-binding protein</fullName>
    </submittedName>
</protein>
<dbReference type="RefSeq" id="WP_149566439.1">
    <property type="nucleotide sequence ID" value="NZ_CP035807.1"/>
</dbReference>
<dbReference type="InterPro" id="IPR003439">
    <property type="entry name" value="ABC_transporter-like_ATP-bd"/>
</dbReference>
<gene>
    <name evidence="7" type="ORF">EW093_00160</name>
</gene>
<comment type="similarity">
    <text evidence="1">Belongs to the ABC transporter superfamily.</text>
</comment>
<dbReference type="SUPFAM" id="SSF52540">
    <property type="entry name" value="P-loop containing nucleoside triphosphate hydrolases"/>
    <property type="match status" value="1"/>
</dbReference>
<dbReference type="Pfam" id="PF00005">
    <property type="entry name" value="ABC_tran"/>
    <property type="match status" value="1"/>
</dbReference>
<dbReference type="EMBL" id="CP035807">
    <property type="protein sequence ID" value="QEN03179.1"/>
    <property type="molecule type" value="Genomic_DNA"/>
</dbReference>
<dbReference type="GO" id="GO:0005524">
    <property type="term" value="F:ATP binding"/>
    <property type="evidence" value="ECO:0007669"/>
    <property type="project" value="UniProtKB-KW"/>
</dbReference>
<dbReference type="InterPro" id="IPR017871">
    <property type="entry name" value="ABC_transporter-like_CS"/>
</dbReference>
<dbReference type="PANTHER" id="PTHR42711">
    <property type="entry name" value="ABC TRANSPORTER ATP-BINDING PROTEIN"/>
    <property type="match status" value="1"/>
</dbReference>
<reference evidence="7 8" key="2">
    <citation type="submission" date="2019-09" db="EMBL/GenBank/DDBJ databases">
        <title>Complete Genome Sequence and Methylome Analysis of free living Spirochaetas.</title>
        <authorList>
            <person name="Leshcheva N."/>
            <person name="Mikheeva N."/>
        </authorList>
    </citation>
    <scope>NUCLEOTIDE SEQUENCE [LARGE SCALE GENOMIC DNA]</scope>
    <source>
        <strain evidence="7 8">P</strain>
    </source>
</reference>
<evidence type="ECO:0000256" key="1">
    <source>
        <dbReference type="ARBA" id="ARBA00005417"/>
    </source>
</evidence>
<dbReference type="PROSITE" id="PS00211">
    <property type="entry name" value="ABC_TRANSPORTER_1"/>
    <property type="match status" value="1"/>
</dbReference>
<feature type="domain" description="ABC transporter" evidence="6">
    <location>
        <begin position="4"/>
        <end position="234"/>
    </location>
</feature>
<evidence type="ECO:0000256" key="4">
    <source>
        <dbReference type="ARBA" id="ARBA00022741"/>
    </source>
</evidence>
<evidence type="ECO:0000259" key="6">
    <source>
        <dbReference type="PROSITE" id="PS50893"/>
    </source>
</evidence>
<dbReference type="OrthoDB" id="9775135at2"/>
<proteinExistence type="inferred from homology"/>
<evidence type="ECO:0000313" key="7">
    <source>
        <dbReference type="EMBL" id="QEN03179.1"/>
    </source>
</evidence>
<dbReference type="InterPro" id="IPR027417">
    <property type="entry name" value="P-loop_NTPase"/>
</dbReference>
<sequence>MNIIEVKNLNKKYGNIEAVKDLTFTVRENSLFAFLGQNGAGKSTTINIISTLLNFDSGSVKVADNILGSDDDRIRATIGVVFQNSMLDDLLTVRENLHVRGSFYGLSSKEVDSRVDELNALLEIKSYYGQKYGELSGGQKRKADIARALINWPKILFLDEPTTGLDPKSRRDIWELINQLRIKRNITIFLTTHYMQEVHDANKVVIIDKGRILAVGSSEELRKKYSNDRLKLLYSKELISELEKDNTEFYLMNDTINIILKDSFQGISYVNKYRSYINEFEIIKGNMDDVFLNVTGKNIGKEL</sequence>
<name>A0A5C1Q839_9SPIO</name>
<keyword evidence="3" id="KW-0536">Nodulation</keyword>
<dbReference type="InterPro" id="IPR003593">
    <property type="entry name" value="AAA+_ATPase"/>
</dbReference>
<reference evidence="7 8" key="1">
    <citation type="submission" date="2019-02" db="EMBL/GenBank/DDBJ databases">
        <authorList>
            <person name="Fomenkov A."/>
            <person name="Dubinina G."/>
            <person name="Grabovich M."/>
            <person name="Vincze T."/>
            <person name="Roberts R.J."/>
        </authorList>
    </citation>
    <scope>NUCLEOTIDE SEQUENCE [LARGE SCALE GENOMIC DNA]</scope>
    <source>
        <strain evidence="7 8">P</strain>
    </source>
</reference>
<dbReference type="PROSITE" id="PS50893">
    <property type="entry name" value="ABC_TRANSPORTER_2"/>
    <property type="match status" value="1"/>
</dbReference>
<dbReference type="PANTHER" id="PTHR42711:SF5">
    <property type="entry name" value="ABC TRANSPORTER ATP-BINDING PROTEIN NATA"/>
    <property type="match status" value="1"/>
</dbReference>
<dbReference type="Gene3D" id="3.40.50.300">
    <property type="entry name" value="P-loop containing nucleotide triphosphate hydrolases"/>
    <property type="match status" value="1"/>
</dbReference>
<evidence type="ECO:0000256" key="5">
    <source>
        <dbReference type="ARBA" id="ARBA00022840"/>
    </source>
</evidence>
<dbReference type="InterPro" id="IPR050763">
    <property type="entry name" value="ABC_transporter_ATP-binding"/>
</dbReference>
<evidence type="ECO:0000313" key="8">
    <source>
        <dbReference type="Proteomes" id="UP000323824"/>
    </source>
</evidence>
<dbReference type="SMART" id="SM00382">
    <property type="entry name" value="AAA"/>
    <property type="match status" value="1"/>
</dbReference>